<reference evidence="2 3" key="1">
    <citation type="submission" date="2018-12" db="EMBL/GenBank/DDBJ databases">
        <authorList>
            <person name="Feng G."/>
            <person name="Zhu H."/>
        </authorList>
    </citation>
    <scope>NUCLEOTIDE SEQUENCE [LARGE SCALE GENOMIC DNA]</scope>
    <source>
        <strain evidence="2 3">LMG 26000</strain>
    </source>
</reference>
<gene>
    <name evidence="2" type="ORF">EI293_03795</name>
</gene>
<name>A0A3R9P104_9BACT</name>
<protein>
    <recommendedName>
        <fullName evidence="4">Periplasmic heavy metal sensor</fullName>
    </recommendedName>
</protein>
<feature type="signal peptide" evidence="1">
    <location>
        <begin position="1"/>
        <end position="26"/>
    </location>
</feature>
<evidence type="ECO:0000313" key="3">
    <source>
        <dbReference type="Proteomes" id="UP000270291"/>
    </source>
</evidence>
<dbReference type="AlphaFoldDB" id="A0A3R9P104"/>
<comment type="caution">
    <text evidence="2">The sequence shown here is derived from an EMBL/GenBank/DDBJ whole genome shotgun (WGS) entry which is preliminary data.</text>
</comment>
<dbReference type="PROSITE" id="PS51257">
    <property type="entry name" value="PROKAR_LIPOPROTEIN"/>
    <property type="match status" value="1"/>
</dbReference>
<dbReference type="OrthoDB" id="882740at2"/>
<keyword evidence="3" id="KW-1185">Reference proteome</keyword>
<accession>A0A3R9P104</accession>
<evidence type="ECO:0000256" key="1">
    <source>
        <dbReference type="SAM" id="SignalP"/>
    </source>
</evidence>
<organism evidence="2 3">
    <name type="scientific">Hymenobacter perfusus</name>
    <dbReference type="NCBI Taxonomy" id="1236770"/>
    <lineage>
        <taxon>Bacteria</taxon>
        <taxon>Pseudomonadati</taxon>
        <taxon>Bacteroidota</taxon>
        <taxon>Cytophagia</taxon>
        <taxon>Cytophagales</taxon>
        <taxon>Hymenobacteraceae</taxon>
        <taxon>Hymenobacter</taxon>
    </lineage>
</organism>
<dbReference type="RefSeq" id="WP_125435807.1">
    <property type="nucleotide sequence ID" value="NZ_RWIU01000001.1"/>
</dbReference>
<keyword evidence="1" id="KW-0732">Signal</keyword>
<dbReference type="Proteomes" id="UP000270291">
    <property type="component" value="Unassembled WGS sequence"/>
</dbReference>
<evidence type="ECO:0000313" key="2">
    <source>
        <dbReference type="EMBL" id="RSK46301.1"/>
    </source>
</evidence>
<sequence>MPTSRLPLAVLLAASLLAGCARRNKADIPVASTPVAPAPVVAPTAARDLTDVLTEELNLTTDQRAKVRAVFTSTTEQANSAKQRLGSNRPALLAELKRINASSEQELKGILTPAQYQQLKTKQRQVQAQMQARKAGGEK</sequence>
<evidence type="ECO:0008006" key="4">
    <source>
        <dbReference type="Google" id="ProtNLM"/>
    </source>
</evidence>
<proteinExistence type="predicted"/>
<feature type="chain" id="PRO_5018701445" description="Periplasmic heavy metal sensor" evidence="1">
    <location>
        <begin position="27"/>
        <end position="139"/>
    </location>
</feature>
<dbReference type="EMBL" id="RWIU01000001">
    <property type="protein sequence ID" value="RSK46301.1"/>
    <property type="molecule type" value="Genomic_DNA"/>
</dbReference>